<dbReference type="PIRSF" id="PIRSF000887">
    <property type="entry name" value="Pesterase_MJ0037"/>
    <property type="match status" value="1"/>
</dbReference>
<proteinExistence type="predicted"/>
<keyword evidence="3" id="KW-1185">Reference proteome</keyword>
<dbReference type="InterPro" id="IPR026336">
    <property type="entry name" value="PdeM-like"/>
</dbReference>
<accession>A0A6L3ZC03</accession>
<dbReference type="EMBL" id="WBVQ01000003">
    <property type="protein sequence ID" value="KAB2815162.1"/>
    <property type="molecule type" value="Genomic_DNA"/>
</dbReference>
<dbReference type="SUPFAM" id="SSF56300">
    <property type="entry name" value="Metallo-dependent phosphatases"/>
    <property type="match status" value="1"/>
</dbReference>
<dbReference type="Proteomes" id="UP000484164">
    <property type="component" value="Unassembled WGS sequence"/>
</dbReference>
<dbReference type="InterPro" id="IPR024173">
    <property type="entry name" value="Pesterase_MJ0037-like"/>
</dbReference>
<dbReference type="RefSeq" id="WP_151694198.1">
    <property type="nucleotide sequence ID" value="NZ_BMGX01000001.1"/>
</dbReference>
<dbReference type="Pfam" id="PF00149">
    <property type="entry name" value="Metallophos"/>
    <property type="match status" value="1"/>
</dbReference>
<comment type="caution">
    <text evidence="2">The sequence shown here is derived from an EMBL/GenBank/DDBJ whole genome shotgun (WGS) entry which is preliminary data.</text>
</comment>
<feature type="domain" description="Calcineurin-like phosphoesterase" evidence="1">
    <location>
        <begin position="25"/>
        <end position="116"/>
    </location>
</feature>
<evidence type="ECO:0000313" key="3">
    <source>
        <dbReference type="Proteomes" id="UP000484164"/>
    </source>
</evidence>
<dbReference type="GO" id="GO:0004519">
    <property type="term" value="F:endonuclease activity"/>
    <property type="evidence" value="ECO:0007669"/>
    <property type="project" value="UniProtKB-KW"/>
</dbReference>
<keyword evidence="2" id="KW-0436">Ligase</keyword>
<dbReference type="PANTHER" id="PTHR39323:SF1">
    <property type="entry name" value="BLR1149 PROTEIN"/>
    <property type="match status" value="1"/>
</dbReference>
<dbReference type="EC" id="3.1.-.-" evidence="2"/>
<keyword evidence="2" id="KW-0255">Endonuclease</keyword>
<sequence length="213" mass="24466">MEISLADNIMHLSAERTLWWPSASTLFLSDVHLGKATHFRKAGISISGKTGNLDLDRIAYQLRLHQPKRIVFLGDLFHSEYNTEWERFIDLRKHFFETQFILVEGNHDIMDPSFYKRARVDVIEEGYMEANLEWRHHPRESSTGMQLCGHLHPGVHLVGKARQSITLPCFVHEPHKFVLPAFGRLTGKMKHEGPTGTKYYAIAGSELLAIPHK</sequence>
<organism evidence="2 3">
    <name type="scientific">Phaeocystidibacter marisrubri</name>
    <dbReference type="NCBI Taxonomy" id="1577780"/>
    <lineage>
        <taxon>Bacteria</taxon>
        <taxon>Pseudomonadati</taxon>
        <taxon>Bacteroidota</taxon>
        <taxon>Flavobacteriia</taxon>
        <taxon>Flavobacteriales</taxon>
        <taxon>Phaeocystidibacteraceae</taxon>
        <taxon>Phaeocystidibacter</taxon>
    </lineage>
</organism>
<dbReference type="InterPro" id="IPR029052">
    <property type="entry name" value="Metallo-depent_PP-like"/>
</dbReference>
<dbReference type="Gene3D" id="3.60.21.10">
    <property type="match status" value="1"/>
</dbReference>
<dbReference type="NCBIfam" id="TIGR04123">
    <property type="entry name" value="P_estr_lig_assc"/>
    <property type="match status" value="1"/>
</dbReference>
<dbReference type="GO" id="GO:0016787">
    <property type="term" value="F:hydrolase activity"/>
    <property type="evidence" value="ECO:0007669"/>
    <property type="project" value="UniProtKB-KW"/>
</dbReference>
<evidence type="ECO:0000259" key="1">
    <source>
        <dbReference type="Pfam" id="PF00149"/>
    </source>
</evidence>
<dbReference type="InterPro" id="IPR004843">
    <property type="entry name" value="Calcineurin-like_PHP"/>
</dbReference>
<keyword evidence="2" id="KW-0378">Hydrolase</keyword>
<dbReference type="AlphaFoldDB" id="A0A6L3ZC03"/>
<evidence type="ECO:0000313" key="2">
    <source>
        <dbReference type="EMBL" id="KAB2815162.1"/>
    </source>
</evidence>
<dbReference type="GO" id="GO:0016874">
    <property type="term" value="F:ligase activity"/>
    <property type="evidence" value="ECO:0007669"/>
    <property type="project" value="UniProtKB-KW"/>
</dbReference>
<keyword evidence="2" id="KW-0540">Nuclease</keyword>
<gene>
    <name evidence="2" type="primary">pdeM</name>
    <name evidence="2" type="ORF">F8C82_13775</name>
</gene>
<reference evidence="2 3" key="1">
    <citation type="submission" date="2019-10" db="EMBL/GenBank/DDBJ databases">
        <title>Genome sequence of Phaeocystidibacter marisrubri JCM30614 (type strain).</title>
        <authorList>
            <person name="Bowman J.P."/>
        </authorList>
    </citation>
    <scope>NUCLEOTIDE SEQUENCE [LARGE SCALE GENOMIC DNA]</scope>
    <source>
        <strain evidence="2 3">JCM 30614</strain>
    </source>
</reference>
<dbReference type="PANTHER" id="PTHR39323">
    <property type="entry name" value="BLR1149 PROTEIN"/>
    <property type="match status" value="1"/>
</dbReference>
<dbReference type="OrthoDB" id="9795838at2"/>
<protein>
    <submittedName>
        <fullName evidence="2">Ligase-associated DNA damage response endonuclease PdeM</fullName>
        <ecNumber evidence="2">3.1.-.-</ecNumber>
    </submittedName>
</protein>
<name>A0A6L3ZC03_9FLAO</name>